<protein>
    <submittedName>
        <fullName evidence="6">Transcriptional regulator, LysR family</fullName>
    </submittedName>
</protein>
<proteinExistence type="inferred from homology"/>
<evidence type="ECO:0000313" key="7">
    <source>
        <dbReference type="Proteomes" id="UP000008330"/>
    </source>
</evidence>
<evidence type="ECO:0000256" key="4">
    <source>
        <dbReference type="ARBA" id="ARBA00023163"/>
    </source>
</evidence>
<dbReference type="SUPFAM" id="SSF46785">
    <property type="entry name" value="Winged helix' DNA-binding domain"/>
    <property type="match status" value="1"/>
</dbReference>
<evidence type="ECO:0000256" key="1">
    <source>
        <dbReference type="ARBA" id="ARBA00009437"/>
    </source>
</evidence>
<dbReference type="InterPro" id="IPR005119">
    <property type="entry name" value="LysR_subst-bd"/>
</dbReference>
<keyword evidence="7" id="KW-1185">Reference proteome</keyword>
<dbReference type="Gene3D" id="3.40.190.290">
    <property type="match status" value="1"/>
</dbReference>
<dbReference type="Pfam" id="PF00126">
    <property type="entry name" value="HTH_1"/>
    <property type="match status" value="1"/>
</dbReference>
<comment type="similarity">
    <text evidence="1">Belongs to the LysR transcriptional regulatory family.</text>
</comment>
<reference evidence="6 7" key="1">
    <citation type="journal article" date="2010" name="Stand. Genomic Sci.">
        <title>Complete genome sequence of Rhizobium leguminosarum bv trifolii strain WSM2304, an effective microsymbiont of the South American clover Trifolium polymorphum.</title>
        <authorList>
            <person name="Reeve W."/>
            <person name="O'Hara G."/>
            <person name="Chain P."/>
            <person name="Ardley J."/>
            <person name="Brau L."/>
            <person name="Nandesena K."/>
            <person name="Tiwari R."/>
            <person name="Malfatti S."/>
            <person name="Kiss H."/>
            <person name="Lapidus A."/>
            <person name="Copeland A."/>
            <person name="Nolan M."/>
            <person name="Land M."/>
            <person name="Ivanova N."/>
            <person name="Mavromatis K."/>
            <person name="Markowitz V."/>
            <person name="Kyrpides N."/>
            <person name="Melino V."/>
            <person name="Denton M."/>
            <person name="Yates R."/>
            <person name="Howieson J."/>
        </authorList>
    </citation>
    <scope>NUCLEOTIDE SEQUENCE [LARGE SCALE GENOMIC DNA]</scope>
    <source>
        <strain evidence="6 7">WSM2304</strain>
    </source>
</reference>
<dbReference type="EMBL" id="CP001195">
    <property type="protein sequence ID" value="ACI59544.1"/>
    <property type="molecule type" value="Genomic_DNA"/>
</dbReference>
<dbReference type="CDD" id="cd08422">
    <property type="entry name" value="PBP2_CrgA_like"/>
    <property type="match status" value="1"/>
</dbReference>
<dbReference type="Gene3D" id="1.10.10.10">
    <property type="entry name" value="Winged helix-like DNA-binding domain superfamily/Winged helix DNA-binding domain"/>
    <property type="match status" value="1"/>
</dbReference>
<dbReference type="Proteomes" id="UP000008330">
    <property type="component" value="Plasmid pRLG203"/>
</dbReference>
<dbReference type="Pfam" id="PF03466">
    <property type="entry name" value="LysR_substrate"/>
    <property type="match status" value="1"/>
</dbReference>
<dbReference type="InterPro" id="IPR036390">
    <property type="entry name" value="WH_DNA-bd_sf"/>
</dbReference>
<geneLocation type="plasmid" evidence="6 7">
    <name>pRLG203</name>
</geneLocation>
<dbReference type="InterPro" id="IPR058163">
    <property type="entry name" value="LysR-type_TF_proteobact-type"/>
</dbReference>
<evidence type="ECO:0000256" key="2">
    <source>
        <dbReference type="ARBA" id="ARBA00023015"/>
    </source>
</evidence>
<dbReference type="InterPro" id="IPR036388">
    <property type="entry name" value="WH-like_DNA-bd_sf"/>
</dbReference>
<dbReference type="GO" id="GO:0003677">
    <property type="term" value="F:DNA binding"/>
    <property type="evidence" value="ECO:0007669"/>
    <property type="project" value="UniProtKB-KW"/>
</dbReference>
<keyword evidence="4" id="KW-0804">Transcription</keyword>
<feature type="domain" description="HTH lysR-type" evidence="5">
    <location>
        <begin position="9"/>
        <end position="64"/>
    </location>
</feature>
<keyword evidence="2" id="KW-0805">Transcription regulation</keyword>
<dbReference type="PANTHER" id="PTHR30537:SF5">
    <property type="entry name" value="HTH-TYPE TRANSCRIPTIONAL ACTIVATOR TTDR-RELATED"/>
    <property type="match status" value="1"/>
</dbReference>
<keyword evidence="6" id="KW-0614">Plasmid</keyword>
<dbReference type="RefSeq" id="WP_012559811.1">
    <property type="nucleotide sequence ID" value="NC_011370.1"/>
</dbReference>
<dbReference type="AlphaFoldDB" id="A0ABF7QYY2"/>
<evidence type="ECO:0000256" key="3">
    <source>
        <dbReference type="ARBA" id="ARBA00023125"/>
    </source>
</evidence>
<keyword evidence="3" id="KW-0238">DNA-binding</keyword>
<accession>A0ABF7QYY2</accession>
<dbReference type="SUPFAM" id="SSF53850">
    <property type="entry name" value="Periplasmic binding protein-like II"/>
    <property type="match status" value="1"/>
</dbReference>
<evidence type="ECO:0000313" key="6">
    <source>
        <dbReference type="EMBL" id="ACI59544.1"/>
    </source>
</evidence>
<name>A0ABF7QYY2_RHILW</name>
<dbReference type="KEGG" id="rlt:Rleg2_6165"/>
<evidence type="ECO:0000259" key="5">
    <source>
        <dbReference type="PROSITE" id="PS50931"/>
    </source>
</evidence>
<sequence length="310" mass="33400">MKTWAAAHLDELQALIAVQDHGSFAAAGRALTRHSTVVSKRVAGLEARLGVRLIERTTRMVRITDAGRRLAEEARNGLAIISEAEARASSDATEVSGHLRLAVPATFGRMWIAPALPSFLHAFPKLSVEIDFAEHYVDLVGQGYDAALRIGQLADSSIVARRLLDHRRVLCAAPEYLERFGVPRAPVDLERHACLEFTRLASFPAWRLSNAEGSETVVVRGRMRSNDGAALLEAAKAGIGIIGAGEWLTAGAVAEGDLCRVLPTWTLDSDGGIYLVRPSARFETAAFTAFSHWVTAIFTAGVPWLAAPAS</sequence>
<gene>
    <name evidence="6" type="ordered locus">Rleg2_6165</name>
</gene>
<organism evidence="6 7">
    <name type="scientific">Rhizobium leguminosarum bv. trifolii (strain WSM2304)</name>
    <dbReference type="NCBI Taxonomy" id="395492"/>
    <lineage>
        <taxon>Bacteria</taxon>
        <taxon>Pseudomonadati</taxon>
        <taxon>Pseudomonadota</taxon>
        <taxon>Alphaproteobacteria</taxon>
        <taxon>Hyphomicrobiales</taxon>
        <taxon>Rhizobiaceae</taxon>
        <taxon>Rhizobium/Agrobacterium group</taxon>
        <taxon>Rhizobium</taxon>
    </lineage>
</organism>
<dbReference type="PROSITE" id="PS50931">
    <property type="entry name" value="HTH_LYSR"/>
    <property type="match status" value="1"/>
</dbReference>
<dbReference type="InterPro" id="IPR000847">
    <property type="entry name" value="LysR_HTH_N"/>
</dbReference>
<dbReference type="PANTHER" id="PTHR30537">
    <property type="entry name" value="HTH-TYPE TRANSCRIPTIONAL REGULATOR"/>
    <property type="match status" value="1"/>
</dbReference>